<organism evidence="1 2">
    <name type="scientific">Meloidogyne enterolobii</name>
    <name type="common">Root-knot nematode worm</name>
    <name type="synonym">Meloidogyne mayaguensis</name>
    <dbReference type="NCBI Taxonomy" id="390850"/>
    <lineage>
        <taxon>Eukaryota</taxon>
        <taxon>Metazoa</taxon>
        <taxon>Ecdysozoa</taxon>
        <taxon>Nematoda</taxon>
        <taxon>Chromadorea</taxon>
        <taxon>Rhabditida</taxon>
        <taxon>Tylenchina</taxon>
        <taxon>Tylenchomorpha</taxon>
        <taxon>Tylenchoidea</taxon>
        <taxon>Meloidogynidae</taxon>
        <taxon>Meloidogyninae</taxon>
        <taxon>Meloidogyne</taxon>
    </lineage>
</organism>
<comment type="caution">
    <text evidence="1">The sequence shown here is derived from an EMBL/GenBank/DDBJ whole genome shotgun (WGS) entry which is preliminary data.</text>
</comment>
<accession>A0ACB0Y8S4</accession>
<keyword evidence="2" id="KW-1185">Reference proteome</keyword>
<evidence type="ECO:0000313" key="2">
    <source>
        <dbReference type="Proteomes" id="UP001497535"/>
    </source>
</evidence>
<dbReference type="Proteomes" id="UP001497535">
    <property type="component" value="Unassembled WGS sequence"/>
</dbReference>
<sequence>MKEIEGNQVMFTVLEIGGMDLQKYFDKIIKDEEGYVEEEEEEGYVEEEEGFVEERTHEDFLVKVFRGAAKALTQFHKCRNSLMNFKYVKIIFI</sequence>
<reference evidence="1" key="1">
    <citation type="submission" date="2023-11" db="EMBL/GenBank/DDBJ databases">
        <authorList>
            <person name="Poullet M."/>
        </authorList>
    </citation>
    <scope>NUCLEOTIDE SEQUENCE</scope>
    <source>
        <strain evidence="1">E1834</strain>
    </source>
</reference>
<name>A0ACB0Y8S4_MELEN</name>
<proteinExistence type="predicted"/>
<evidence type="ECO:0000313" key="1">
    <source>
        <dbReference type="EMBL" id="CAK5036197.1"/>
    </source>
</evidence>
<dbReference type="EMBL" id="CAVMJV010000008">
    <property type="protein sequence ID" value="CAK5036197.1"/>
    <property type="molecule type" value="Genomic_DNA"/>
</dbReference>
<protein>
    <submittedName>
        <fullName evidence="1">Uncharacterized protein</fullName>
    </submittedName>
</protein>
<gene>
    <name evidence="1" type="ORF">MENTE1834_LOCUS8953</name>
</gene>